<protein>
    <recommendedName>
        <fullName evidence="1">Fido domain-containing protein</fullName>
    </recommendedName>
</protein>
<dbReference type="InterPro" id="IPR036388">
    <property type="entry name" value="WH-like_DNA-bd_sf"/>
</dbReference>
<evidence type="ECO:0000313" key="3">
    <source>
        <dbReference type="Proteomes" id="UP000033947"/>
    </source>
</evidence>
<dbReference type="SUPFAM" id="SSF140931">
    <property type="entry name" value="Fic-like"/>
    <property type="match status" value="1"/>
</dbReference>
<evidence type="ECO:0000313" key="2">
    <source>
        <dbReference type="EMBL" id="KKS02639.1"/>
    </source>
</evidence>
<feature type="domain" description="Fido" evidence="1">
    <location>
        <begin position="98"/>
        <end position="238"/>
    </location>
</feature>
<evidence type="ECO:0000259" key="1">
    <source>
        <dbReference type="PROSITE" id="PS51459"/>
    </source>
</evidence>
<dbReference type="PANTHER" id="PTHR13504:SF38">
    <property type="entry name" value="FIDO DOMAIN-CONTAINING PROTEIN"/>
    <property type="match status" value="1"/>
</dbReference>
<organism evidence="2 3">
    <name type="scientific">candidate division WWE3 bacterium GW2011_GWC2_41_23</name>
    <dbReference type="NCBI Taxonomy" id="1619123"/>
    <lineage>
        <taxon>Bacteria</taxon>
        <taxon>Katanobacteria</taxon>
    </lineage>
</organism>
<name>A0A0G0VP05_UNCKA</name>
<dbReference type="AlphaFoldDB" id="A0A0G0VP05"/>
<accession>A0A0G0VP05</accession>
<dbReference type="InterPro" id="IPR040198">
    <property type="entry name" value="Fido_containing"/>
</dbReference>
<dbReference type="EMBL" id="LCBB01000013">
    <property type="protein sequence ID" value="KKS02639.1"/>
    <property type="molecule type" value="Genomic_DNA"/>
</dbReference>
<dbReference type="Proteomes" id="UP000033947">
    <property type="component" value="Unassembled WGS sequence"/>
</dbReference>
<reference evidence="2 3" key="1">
    <citation type="journal article" date="2015" name="Nature">
        <title>rRNA introns, odd ribosomes, and small enigmatic genomes across a large radiation of phyla.</title>
        <authorList>
            <person name="Brown C.T."/>
            <person name="Hug L.A."/>
            <person name="Thomas B.C."/>
            <person name="Sharon I."/>
            <person name="Castelle C.J."/>
            <person name="Singh A."/>
            <person name="Wilkins M.J."/>
            <person name="Williams K.H."/>
            <person name="Banfield J.F."/>
        </authorList>
    </citation>
    <scope>NUCLEOTIDE SEQUENCE [LARGE SCALE GENOMIC DNA]</scope>
</reference>
<gene>
    <name evidence="2" type="ORF">UU55_C0013G0010</name>
</gene>
<dbReference type="PANTHER" id="PTHR13504">
    <property type="entry name" value="FIDO DOMAIN-CONTAINING PROTEIN DDB_G0283145"/>
    <property type="match status" value="1"/>
</dbReference>
<dbReference type="Gene3D" id="1.10.10.10">
    <property type="entry name" value="Winged helix-like DNA-binding domain superfamily/Winged helix DNA-binding domain"/>
    <property type="match status" value="1"/>
</dbReference>
<dbReference type="InterPro" id="IPR036597">
    <property type="entry name" value="Fido-like_dom_sf"/>
</dbReference>
<sequence length="330" mass="37771">MFYPEFTVTQKTLKNIGTVEYSRAIADSVKILPAWEKQLRREALTSRIFSLLKIEGTGIDEQIIKASLEGFTENKPQEVTNFDDALKTAREIGRKLELEEIDIKYINQTLTQRLMPKTKQGAYRTLKKTGRPDPGEILAGVVMLFDWLNSLDARENHPLITASILTAELLRLEPFENFNQSSASIAFDLVLESYGYSLGGLIEIDSYFLSSRKEFEEALSEIEKNNFDYTHWLEYVTHGFSAKTYNLVEKIKLLEKDTKVAKATGRVKVTERQERIIEYLQDYGLIQNKDFPVIFPGISEDTVLRDLKSLLERGIIKKSGSTKSSRYELS</sequence>
<dbReference type="InterPro" id="IPR003812">
    <property type="entry name" value="Fido"/>
</dbReference>
<comment type="caution">
    <text evidence="2">The sequence shown here is derived from an EMBL/GenBank/DDBJ whole genome shotgun (WGS) entry which is preliminary data.</text>
</comment>
<proteinExistence type="predicted"/>
<dbReference type="PROSITE" id="PS51459">
    <property type="entry name" value="FIDO"/>
    <property type="match status" value="1"/>
</dbReference>
<dbReference type="Gene3D" id="1.10.3290.10">
    <property type="entry name" value="Fido-like domain"/>
    <property type="match status" value="1"/>
</dbReference>